<organism evidence="8 9">
    <name type="scientific">Actinospica durhamensis</name>
    <dbReference type="NCBI Taxonomy" id="1508375"/>
    <lineage>
        <taxon>Bacteria</taxon>
        <taxon>Bacillati</taxon>
        <taxon>Actinomycetota</taxon>
        <taxon>Actinomycetes</taxon>
        <taxon>Catenulisporales</taxon>
        <taxon>Actinospicaceae</taxon>
        <taxon>Actinospica</taxon>
    </lineage>
</organism>
<evidence type="ECO:0000256" key="5">
    <source>
        <dbReference type="PIRSR" id="PIRSR000097-2"/>
    </source>
</evidence>
<evidence type="ECO:0000256" key="3">
    <source>
        <dbReference type="ARBA" id="ARBA00023002"/>
    </source>
</evidence>
<dbReference type="Pfam" id="PF00248">
    <property type="entry name" value="Aldo_ket_red"/>
    <property type="match status" value="1"/>
</dbReference>
<evidence type="ECO:0000313" key="8">
    <source>
        <dbReference type="EMBL" id="MBR7833406.1"/>
    </source>
</evidence>
<dbReference type="PRINTS" id="PR00069">
    <property type="entry name" value="ALDKETRDTASE"/>
</dbReference>
<evidence type="ECO:0000256" key="1">
    <source>
        <dbReference type="ARBA" id="ARBA00007905"/>
    </source>
</evidence>
<dbReference type="InterPro" id="IPR018170">
    <property type="entry name" value="Aldo/ket_reductase_CS"/>
</dbReference>
<evidence type="ECO:0000256" key="2">
    <source>
        <dbReference type="ARBA" id="ARBA00022857"/>
    </source>
</evidence>
<dbReference type="InterPro" id="IPR036812">
    <property type="entry name" value="NAD(P)_OxRdtase_dom_sf"/>
</dbReference>
<evidence type="ECO:0000313" key="9">
    <source>
        <dbReference type="Proteomes" id="UP000675781"/>
    </source>
</evidence>
<dbReference type="InterPro" id="IPR023210">
    <property type="entry name" value="NADP_OxRdtase_dom"/>
</dbReference>
<feature type="site" description="Lowers pKa of active site Tyr" evidence="6">
    <location>
        <position position="89"/>
    </location>
</feature>
<dbReference type="CDD" id="cd19071">
    <property type="entry name" value="AKR_AKR1-5-like"/>
    <property type="match status" value="1"/>
</dbReference>
<evidence type="ECO:0000259" key="7">
    <source>
        <dbReference type="Pfam" id="PF00248"/>
    </source>
</evidence>
<keyword evidence="9" id="KW-1185">Reference proteome</keyword>
<dbReference type="AlphaFoldDB" id="A0A941ELN1"/>
<protein>
    <submittedName>
        <fullName evidence="8">Aldo/keto reductase</fullName>
    </submittedName>
</protein>
<feature type="domain" description="NADP-dependent oxidoreductase" evidence="7">
    <location>
        <begin position="22"/>
        <end position="277"/>
    </location>
</feature>
<evidence type="ECO:0000256" key="6">
    <source>
        <dbReference type="PIRSR" id="PIRSR000097-3"/>
    </source>
</evidence>
<name>A0A941ELN1_9ACTN</name>
<dbReference type="PANTHER" id="PTHR43827:SF3">
    <property type="entry name" value="NADP-DEPENDENT OXIDOREDUCTASE DOMAIN-CONTAINING PROTEIN"/>
    <property type="match status" value="1"/>
</dbReference>
<keyword evidence="2" id="KW-0521">NADP</keyword>
<dbReference type="Proteomes" id="UP000675781">
    <property type="component" value="Unassembled WGS sequence"/>
</dbReference>
<gene>
    <name evidence="8" type="ORF">KDL01_09025</name>
</gene>
<dbReference type="RefSeq" id="WP_212527927.1">
    <property type="nucleotide sequence ID" value="NZ_JAGSOG010000029.1"/>
</dbReference>
<feature type="binding site" evidence="5">
    <location>
        <position position="122"/>
    </location>
    <ligand>
        <name>substrate</name>
    </ligand>
</feature>
<dbReference type="GO" id="GO:0016616">
    <property type="term" value="F:oxidoreductase activity, acting on the CH-OH group of donors, NAD or NADP as acceptor"/>
    <property type="evidence" value="ECO:0007669"/>
    <property type="project" value="UniProtKB-ARBA"/>
</dbReference>
<reference evidence="8" key="1">
    <citation type="submission" date="2021-04" db="EMBL/GenBank/DDBJ databases">
        <title>Genome based classification of Actinospica acidithermotolerans sp. nov., an actinobacterium isolated from an Indonesian hot spring.</title>
        <authorList>
            <person name="Kusuma A.B."/>
            <person name="Putra K.E."/>
            <person name="Nafisah S."/>
            <person name="Loh J."/>
            <person name="Nouioui I."/>
            <person name="Goodfellow M."/>
        </authorList>
    </citation>
    <scope>NUCLEOTIDE SEQUENCE</scope>
    <source>
        <strain evidence="8">CSCA 57</strain>
    </source>
</reference>
<dbReference type="PIRSF" id="PIRSF000097">
    <property type="entry name" value="AKR"/>
    <property type="match status" value="1"/>
</dbReference>
<dbReference type="Gene3D" id="3.20.20.100">
    <property type="entry name" value="NADP-dependent oxidoreductase domain"/>
    <property type="match status" value="1"/>
</dbReference>
<dbReference type="PROSITE" id="PS00798">
    <property type="entry name" value="ALDOKETO_REDUCTASE_1"/>
    <property type="match status" value="1"/>
</dbReference>
<dbReference type="InterPro" id="IPR020471">
    <property type="entry name" value="AKR"/>
</dbReference>
<sequence length="296" mass="32248">MSTTRPHIPRITLSDGTTIPQLGFGTLRVQPDREQSATNAEITAQVVGLALEAGYRHIDTAQNYGNEQGVGQAIAASGIPRDELYITSKLGDHNHRPDDVLRSFEQTLERLGLDYLDLFLIHWPLPTQYDGDYASTWKAMTELVAQGRLRSAGVSNFQPAHLERIVAATGVAPTVNQFELHPYFTNEAARAASARLGIAIEAHSPLGHDGKPLEDATITRIASAHGKTTAQIILRWHLQRGHVVIPKSARPARMAENLAVFDFELTAEEIASIDALDRAASGRVGPDPDTYPGQPD</sequence>
<accession>A0A941ELN1</accession>
<comment type="caution">
    <text evidence="8">The sequence shown here is derived from an EMBL/GenBank/DDBJ whole genome shotgun (WGS) entry which is preliminary data.</text>
</comment>
<dbReference type="EMBL" id="JAGSOG010000029">
    <property type="protein sequence ID" value="MBR7833406.1"/>
    <property type="molecule type" value="Genomic_DNA"/>
</dbReference>
<comment type="similarity">
    <text evidence="1">Belongs to the aldo/keto reductase family.</text>
</comment>
<dbReference type="SUPFAM" id="SSF51430">
    <property type="entry name" value="NAD(P)-linked oxidoreductase"/>
    <property type="match status" value="1"/>
</dbReference>
<keyword evidence="3" id="KW-0560">Oxidoreductase</keyword>
<feature type="active site" description="Proton donor" evidence="4">
    <location>
        <position position="64"/>
    </location>
</feature>
<proteinExistence type="inferred from homology"/>
<evidence type="ECO:0000256" key="4">
    <source>
        <dbReference type="PIRSR" id="PIRSR000097-1"/>
    </source>
</evidence>
<dbReference type="FunFam" id="3.20.20.100:FF:000002">
    <property type="entry name" value="2,5-diketo-D-gluconic acid reductase A"/>
    <property type="match status" value="1"/>
</dbReference>
<dbReference type="PANTHER" id="PTHR43827">
    <property type="entry name" value="2,5-DIKETO-D-GLUCONIC ACID REDUCTASE"/>
    <property type="match status" value="1"/>
</dbReference>